<feature type="chain" id="PRO_5002748043" evidence="2">
    <location>
        <begin position="29"/>
        <end position="102"/>
    </location>
</feature>
<evidence type="ECO:0000256" key="2">
    <source>
        <dbReference type="SAM" id="SignalP"/>
    </source>
</evidence>
<keyword evidence="2" id="KW-0732">Signal</keyword>
<evidence type="ECO:0000313" key="3">
    <source>
        <dbReference type="EMBL" id="ABW27846.1"/>
    </source>
</evidence>
<dbReference type="KEGG" id="amr:AM1_2846"/>
<accession>B0CAB1</accession>
<evidence type="ECO:0000256" key="1">
    <source>
        <dbReference type="SAM" id="MobiDB-lite"/>
    </source>
</evidence>
<sequence>MKRTTRTALSLLTSLTLHSIGFTSPTLAETTLTRGPNFAAHPVNIDNSPVPANAQGSSGATQSLNDTAPITQTESGRDTTTQSSEPPKIITRGPNGAAHILN</sequence>
<dbReference type="Proteomes" id="UP000000268">
    <property type="component" value="Chromosome"/>
</dbReference>
<feature type="region of interest" description="Disordered" evidence="1">
    <location>
        <begin position="38"/>
        <end position="102"/>
    </location>
</feature>
<feature type="compositionally biased region" description="Polar residues" evidence="1">
    <location>
        <begin position="54"/>
        <end position="85"/>
    </location>
</feature>
<feature type="signal peptide" evidence="2">
    <location>
        <begin position="1"/>
        <end position="28"/>
    </location>
</feature>
<name>B0CAB1_ACAM1</name>
<organism evidence="3 4">
    <name type="scientific">Acaryochloris marina (strain MBIC 11017)</name>
    <dbReference type="NCBI Taxonomy" id="329726"/>
    <lineage>
        <taxon>Bacteria</taxon>
        <taxon>Bacillati</taxon>
        <taxon>Cyanobacteriota</taxon>
        <taxon>Cyanophyceae</taxon>
        <taxon>Acaryochloridales</taxon>
        <taxon>Acaryochloridaceae</taxon>
        <taxon>Acaryochloris</taxon>
    </lineage>
</organism>
<dbReference type="OrthoDB" id="9854263at2"/>
<evidence type="ECO:0000313" key="4">
    <source>
        <dbReference type="Proteomes" id="UP000000268"/>
    </source>
</evidence>
<gene>
    <name evidence="3" type="ordered locus">AM1_2846</name>
</gene>
<protein>
    <submittedName>
        <fullName evidence="3">Uncharacterized protein</fullName>
    </submittedName>
</protein>
<dbReference type="RefSeq" id="WP_012163290.1">
    <property type="nucleotide sequence ID" value="NC_009925.1"/>
</dbReference>
<keyword evidence="4" id="KW-1185">Reference proteome</keyword>
<dbReference type="EMBL" id="CP000828">
    <property type="protein sequence ID" value="ABW27846.1"/>
    <property type="molecule type" value="Genomic_DNA"/>
</dbReference>
<reference evidence="3 4" key="1">
    <citation type="journal article" date="2008" name="Proc. Natl. Acad. Sci. U.S.A.">
        <title>Niche adaptation and genome expansion in the chlorophyll d-producing cyanobacterium Acaryochloris marina.</title>
        <authorList>
            <person name="Swingley W.D."/>
            <person name="Chen M."/>
            <person name="Cheung P.C."/>
            <person name="Conrad A.L."/>
            <person name="Dejesa L.C."/>
            <person name="Hao J."/>
            <person name="Honchak B.M."/>
            <person name="Karbach L.E."/>
            <person name="Kurdoglu A."/>
            <person name="Lahiri S."/>
            <person name="Mastrian S.D."/>
            <person name="Miyashita H."/>
            <person name="Page L."/>
            <person name="Ramakrishna P."/>
            <person name="Satoh S."/>
            <person name="Sattley W.M."/>
            <person name="Shimada Y."/>
            <person name="Taylor H.L."/>
            <person name="Tomo T."/>
            <person name="Tsuchiya T."/>
            <person name="Wang Z.T."/>
            <person name="Raymond J."/>
            <person name="Mimuro M."/>
            <person name="Blankenship R.E."/>
            <person name="Touchman J.W."/>
        </authorList>
    </citation>
    <scope>NUCLEOTIDE SEQUENCE [LARGE SCALE GENOMIC DNA]</scope>
    <source>
        <strain evidence="4">MBIC 11017</strain>
    </source>
</reference>
<dbReference type="AlphaFoldDB" id="B0CAB1"/>
<dbReference type="HOGENOM" id="CLU_2178034_0_0_3"/>
<proteinExistence type="predicted"/>